<dbReference type="AlphaFoldDB" id="A0A975BUN5"/>
<gene>
    <name evidence="1" type="ORF">dnm_080310</name>
</gene>
<sequence length="49" mass="5433">MKGIETSSIPYLPLFQFGSLLLREMKGIETYTGISGKHCIPEVPCSFGR</sequence>
<evidence type="ECO:0000313" key="2">
    <source>
        <dbReference type="Proteomes" id="UP000663722"/>
    </source>
</evidence>
<protein>
    <submittedName>
        <fullName evidence="1">Uncharacterized protein</fullName>
    </submittedName>
</protein>
<proteinExistence type="predicted"/>
<dbReference type="Proteomes" id="UP000663722">
    <property type="component" value="Chromosome"/>
</dbReference>
<name>A0A975BUN5_9BACT</name>
<organism evidence="1 2">
    <name type="scientific">Desulfonema magnum</name>
    <dbReference type="NCBI Taxonomy" id="45655"/>
    <lineage>
        <taxon>Bacteria</taxon>
        <taxon>Pseudomonadati</taxon>
        <taxon>Thermodesulfobacteriota</taxon>
        <taxon>Desulfobacteria</taxon>
        <taxon>Desulfobacterales</taxon>
        <taxon>Desulfococcaceae</taxon>
        <taxon>Desulfonema</taxon>
    </lineage>
</organism>
<dbReference type="KEGG" id="dmm:dnm_080310"/>
<reference evidence="1" key="1">
    <citation type="journal article" date="2021" name="Microb. Physiol.">
        <title>Proteogenomic Insights into the Physiology of Marine, Sulfate-Reducing, Filamentous Desulfonema limicola and Desulfonema magnum.</title>
        <authorList>
            <person name="Schnaars V."/>
            <person name="Wohlbrand L."/>
            <person name="Scheve S."/>
            <person name="Hinrichs C."/>
            <person name="Reinhardt R."/>
            <person name="Rabus R."/>
        </authorList>
    </citation>
    <scope>NUCLEOTIDE SEQUENCE</scope>
    <source>
        <strain evidence="1">4be13</strain>
    </source>
</reference>
<accession>A0A975BUN5</accession>
<evidence type="ECO:0000313" key="1">
    <source>
        <dbReference type="EMBL" id="QTA91958.1"/>
    </source>
</evidence>
<dbReference type="EMBL" id="CP061800">
    <property type="protein sequence ID" value="QTA91958.1"/>
    <property type="molecule type" value="Genomic_DNA"/>
</dbReference>
<keyword evidence="2" id="KW-1185">Reference proteome</keyword>